<dbReference type="GO" id="GO:0008444">
    <property type="term" value="F:CDP-diacylglycerol-glycerol-3-phosphate 3-phosphatidyltransferase activity"/>
    <property type="evidence" value="ECO:0007669"/>
    <property type="project" value="UniProtKB-EC"/>
</dbReference>
<evidence type="ECO:0000256" key="6">
    <source>
        <dbReference type="ARBA" id="ARBA00022692"/>
    </source>
</evidence>
<evidence type="ECO:0000256" key="7">
    <source>
        <dbReference type="ARBA" id="ARBA00022989"/>
    </source>
</evidence>
<name>A0A2H9T6K9_9ZZZZ</name>
<keyword evidence="6 12" id="KW-0812">Transmembrane</keyword>
<feature type="transmembrane region" description="Helical" evidence="12">
    <location>
        <begin position="118"/>
        <end position="140"/>
    </location>
</feature>
<dbReference type="GO" id="GO:0005737">
    <property type="term" value="C:cytoplasm"/>
    <property type="evidence" value="ECO:0007669"/>
    <property type="project" value="UniProtKB-ARBA"/>
</dbReference>
<dbReference type="InterPro" id="IPR043130">
    <property type="entry name" value="CDP-OH_PTrfase_TM_dom"/>
</dbReference>
<keyword evidence="11" id="KW-1208">Phospholipid metabolism</keyword>
<dbReference type="PANTHER" id="PTHR14269">
    <property type="entry name" value="CDP-DIACYLGLYCEROL--GLYCEROL-3-PHOSPHATE 3-PHOSPHATIDYLTRANSFERASE-RELATED"/>
    <property type="match status" value="1"/>
</dbReference>
<evidence type="ECO:0000256" key="10">
    <source>
        <dbReference type="ARBA" id="ARBA00023209"/>
    </source>
</evidence>
<dbReference type="InterPro" id="IPR050324">
    <property type="entry name" value="CDP-alcohol_PTase-I"/>
</dbReference>
<proteinExistence type="inferred from homology"/>
<evidence type="ECO:0000256" key="4">
    <source>
        <dbReference type="ARBA" id="ARBA00022516"/>
    </source>
</evidence>
<evidence type="ECO:0000256" key="12">
    <source>
        <dbReference type="SAM" id="Phobius"/>
    </source>
</evidence>
<sequence length="186" mass="21096">MNIPNTLTLIRIFLVPFLVLVFYLPFHWSYFVSAVIFTLAAVTDWFDGFLARKLNQTTPFGAFFDPVADKIMVVIALCLLIEHFRIFWITVPAIIIIGREIVISALREWMAELGKRTSVAVCMVGKAKTMAQMIAIMMLLLSPSYPDKTIEYAGIALLYGSALLTLWSMYVYLKAAWADLTPFNKK</sequence>
<evidence type="ECO:0000256" key="11">
    <source>
        <dbReference type="ARBA" id="ARBA00023264"/>
    </source>
</evidence>
<dbReference type="EMBL" id="NSIT01000124">
    <property type="protein sequence ID" value="PJE78832.1"/>
    <property type="molecule type" value="Genomic_DNA"/>
</dbReference>
<dbReference type="GO" id="GO:0005886">
    <property type="term" value="C:plasma membrane"/>
    <property type="evidence" value="ECO:0007669"/>
    <property type="project" value="TreeGrafter"/>
</dbReference>
<keyword evidence="8" id="KW-0443">Lipid metabolism</keyword>
<reference evidence="13" key="1">
    <citation type="journal article" date="2017" name="Appl. Environ. Microbiol.">
        <title>Molecular characterization of an Endozoicomonas-like organism causing infection in king scallop Pecten maximus L.</title>
        <authorList>
            <person name="Cano I."/>
            <person name="van Aerle R."/>
            <person name="Ross S."/>
            <person name="Verner-Jeffreys D.W."/>
            <person name="Paley R.K."/>
            <person name="Rimmer G."/>
            <person name="Ryder D."/>
            <person name="Hooper P."/>
            <person name="Stone D."/>
            <person name="Feist S.W."/>
        </authorList>
    </citation>
    <scope>NUCLEOTIDE SEQUENCE</scope>
</reference>
<feature type="transmembrane region" description="Helical" evidence="12">
    <location>
        <begin position="71"/>
        <end position="97"/>
    </location>
</feature>
<dbReference type="GO" id="GO:0050793">
    <property type="term" value="P:regulation of developmental process"/>
    <property type="evidence" value="ECO:0007669"/>
    <property type="project" value="UniProtKB-ARBA"/>
</dbReference>
<dbReference type="InterPro" id="IPR000462">
    <property type="entry name" value="CDP-OH_P_trans"/>
</dbReference>
<comment type="similarity">
    <text evidence="3">Belongs to the CDP-alcohol phosphatidyltransferase class-I family.</text>
</comment>
<protein>
    <submittedName>
        <fullName evidence="13">CDP-diacylglycerol--glycerol-3-phosphate 3-phosphatidyltransferase</fullName>
        <ecNumber evidence="13">2.7.8.5</ecNumber>
    </submittedName>
</protein>
<keyword evidence="4" id="KW-0444">Lipid biosynthesis</keyword>
<feature type="transmembrane region" description="Helical" evidence="12">
    <location>
        <begin position="6"/>
        <end position="24"/>
    </location>
</feature>
<dbReference type="PROSITE" id="PS00379">
    <property type="entry name" value="CDP_ALCOHOL_P_TRANSF"/>
    <property type="match status" value="1"/>
</dbReference>
<dbReference type="AlphaFoldDB" id="A0A2H9T6K9"/>
<evidence type="ECO:0000313" key="13">
    <source>
        <dbReference type="EMBL" id="PJE78832.1"/>
    </source>
</evidence>
<evidence type="ECO:0000256" key="1">
    <source>
        <dbReference type="ARBA" id="ARBA00001936"/>
    </source>
</evidence>
<keyword evidence="10" id="KW-0594">Phospholipid biosynthesis</keyword>
<keyword evidence="9 12" id="KW-0472">Membrane</keyword>
<dbReference type="PIRSF" id="PIRSF000847">
    <property type="entry name" value="Phos_ph_gly_syn"/>
    <property type="match status" value="1"/>
</dbReference>
<dbReference type="Gene3D" id="1.20.120.1760">
    <property type="match status" value="1"/>
</dbReference>
<comment type="caution">
    <text evidence="13">The sequence shown here is derived from an EMBL/GenBank/DDBJ whole genome shotgun (WGS) entry which is preliminary data.</text>
</comment>
<dbReference type="FunFam" id="1.20.120.1760:FF:000008">
    <property type="entry name" value="CDP-diacylglycerol--glycerol-3-phosphate 3-phosphatidyltransferase 2"/>
    <property type="match status" value="1"/>
</dbReference>
<dbReference type="GO" id="GO:0046474">
    <property type="term" value="P:glycerophospholipid biosynthetic process"/>
    <property type="evidence" value="ECO:0007669"/>
    <property type="project" value="TreeGrafter"/>
</dbReference>
<dbReference type="PANTHER" id="PTHR14269:SF62">
    <property type="entry name" value="CDP-DIACYLGLYCEROL--GLYCEROL-3-PHOSPHATE 3-PHOSPHATIDYLTRANSFERASE 1, CHLOROPLASTIC"/>
    <property type="match status" value="1"/>
</dbReference>
<keyword evidence="5 13" id="KW-0808">Transferase</keyword>
<dbReference type="GO" id="GO:0036094">
    <property type="term" value="F:small molecule binding"/>
    <property type="evidence" value="ECO:0007669"/>
    <property type="project" value="UniProtKB-ARBA"/>
</dbReference>
<accession>A0A2H9T6K9</accession>
<comment type="cofactor">
    <cofactor evidence="1">
        <name>Mn(2+)</name>
        <dbReference type="ChEBI" id="CHEBI:29035"/>
    </cofactor>
</comment>
<feature type="transmembrane region" description="Helical" evidence="12">
    <location>
        <begin position="152"/>
        <end position="173"/>
    </location>
</feature>
<evidence type="ECO:0000256" key="9">
    <source>
        <dbReference type="ARBA" id="ARBA00023136"/>
    </source>
</evidence>
<dbReference type="InterPro" id="IPR048254">
    <property type="entry name" value="CDP_ALCOHOL_P_TRANSF_CS"/>
</dbReference>
<evidence type="ECO:0000256" key="8">
    <source>
        <dbReference type="ARBA" id="ARBA00023098"/>
    </source>
</evidence>
<evidence type="ECO:0000256" key="3">
    <source>
        <dbReference type="ARBA" id="ARBA00010441"/>
    </source>
</evidence>
<dbReference type="Pfam" id="PF01066">
    <property type="entry name" value="CDP-OH_P_transf"/>
    <property type="match status" value="1"/>
</dbReference>
<gene>
    <name evidence="13" type="primary">pgsA</name>
    <name evidence="13" type="ORF">CI610_02223</name>
</gene>
<dbReference type="InterPro" id="IPR004570">
    <property type="entry name" value="Phosphatidylglycerol_P_synth"/>
</dbReference>
<dbReference type="EC" id="2.7.8.5" evidence="13"/>
<evidence type="ECO:0000256" key="5">
    <source>
        <dbReference type="ARBA" id="ARBA00022679"/>
    </source>
</evidence>
<dbReference type="NCBIfam" id="TIGR00560">
    <property type="entry name" value="pgsA"/>
    <property type="match status" value="1"/>
</dbReference>
<comment type="subcellular location">
    <subcellularLocation>
        <location evidence="2">Membrane</location>
        <topology evidence="2">Multi-pass membrane protein</topology>
    </subcellularLocation>
</comment>
<evidence type="ECO:0000256" key="2">
    <source>
        <dbReference type="ARBA" id="ARBA00004141"/>
    </source>
</evidence>
<organism evidence="13">
    <name type="scientific">invertebrate metagenome</name>
    <dbReference type="NCBI Taxonomy" id="1711999"/>
    <lineage>
        <taxon>unclassified sequences</taxon>
        <taxon>metagenomes</taxon>
        <taxon>organismal metagenomes</taxon>
    </lineage>
</organism>
<keyword evidence="7 12" id="KW-1133">Transmembrane helix</keyword>